<feature type="compositionally biased region" description="Acidic residues" evidence="1">
    <location>
        <begin position="119"/>
        <end position="129"/>
    </location>
</feature>
<reference evidence="4" key="3">
    <citation type="submission" date="2018-08" db="UniProtKB">
        <authorList>
            <consortium name="EnsemblPlants"/>
        </authorList>
    </citation>
    <scope>IDENTIFICATION</scope>
    <source>
        <strain evidence="4">cv. Bd21</strain>
    </source>
</reference>
<accession>I1IV43</accession>
<dbReference type="RefSeq" id="XP_010238814.1">
    <property type="nucleotide sequence ID" value="XM_010240512.3"/>
</dbReference>
<feature type="compositionally biased region" description="Basic and acidic residues" evidence="1">
    <location>
        <begin position="16"/>
        <end position="25"/>
    </location>
</feature>
<protein>
    <recommendedName>
        <fullName evidence="2">DUF6598 domain-containing protein</fullName>
    </recommendedName>
</protein>
<dbReference type="PANTHER" id="PTHR33065">
    <property type="entry name" value="OS07G0486400 PROTEIN"/>
    <property type="match status" value="1"/>
</dbReference>
<dbReference type="eggNOG" id="ENOG502R45R">
    <property type="taxonomic scope" value="Eukaryota"/>
</dbReference>
<dbReference type="Proteomes" id="UP000008810">
    <property type="component" value="Chromosome 4"/>
</dbReference>
<evidence type="ECO:0000313" key="5">
    <source>
        <dbReference type="Proteomes" id="UP000008810"/>
    </source>
</evidence>
<reference evidence="3" key="2">
    <citation type="submission" date="2017-06" db="EMBL/GenBank/DDBJ databases">
        <title>WGS assembly of Brachypodium distachyon.</title>
        <authorList>
            <consortium name="The International Brachypodium Initiative"/>
            <person name="Lucas S."/>
            <person name="Harmon-Smith M."/>
            <person name="Lail K."/>
            <person name="Tice H."/>
            <person name="Grimwood J."/>
            <person name="Bruce D."/>
            <person name="Barry K."/>
            <person name="Shu S."/>
            <person name="Lindquist E."/>
            <person name="Wang M."/>
            <person name="Pitluck S."/>
            <person name="Vogel J.P."/>
            <person name="Garvin D.F."/>
            <person name="Mockler T.C."/>
            <person name="Schmutz J."/>
            <person name="Rokhsar D."/>
            <person name="Bevan M.W."/>
        </authorList>
    </citation>
    <scope>NUCLEOTIDE SEQUENCE</scope>
    <source>
        <strain evidence="3">Bd21</strain>
    </source>
</reference>
<feature type="region of interest" description="Disordered" evidence="1">
    <location>
        <begin position="112"/>
        <end position="133"/>
    </location>
</feature>
<dbReference type="InterPro" id="IPR046533">
    <property type="entry name" value="DUF6598"/>
</dbReference>
<dbReference type="OrthoDB" id="586448at2759"/>
<reference evidence="3 4" key="1">
    <citation type="journal article" date="2010" name="Nature">
        <title>Genome sequencing and analysis of the model grass Brachypodium distachyon.</title>
        <authorList>
            <consortium name="International Brachypodium Initiative"/>
        </authorList>
    </citation>
    <scope>NUCLEOTIDE SEQUENCE [LARGE SCALE GENOMIC DNA]</scope>
    <source>
        <strain evidence="3">Bd21</strain>
        <strain evidence="4">cv. Bd21</strain>
    </source>
</reference>
<proteinExistence type="predicted"/>
<feature type="compositionally biased region" description="Low complexity" evidence="1">
    <location>
        <begin position="1"/>
        <end position="12"/>
    </location>
</feature>
<sequence>MEAETETGAAGAKRQLRTESNEAGRKKVAGPVTAAGGTKTEIPSMLEASFKLIEHARLKSAVARLNKANPGAPPLVLEALTEQERATLVEEEKEFMRKVSAENSKRRLAQYEAELAQDPPEEEEEEDPGKDEWDKRYGCFRQHLEEKRANQNFSFEAITRIPAMCFTDKPIPGHDSYRPSVQIFTVKVAEINGGLCWPLDVFGMIAVRDKLDYSRNIIFSRTRDNPQTLTQQDPYFLLTGPTRAPVYRRYVYFEAVLKVKGTTESEDRDLSLLFECYICCVAPNLCANEGDCSSKSCVASTLYSSKLSTLELQCGLVVSSVEATITLRILEGSSWPDGFRGQFTACIGSVSHMKVLLLDSGEEKAPVVAADSTVELSRRVVSVESFGQLIVHGVVHGVIFRGGNQQGQVFAEKKKSFAPLAAGRSRGLLDLDVCKLEVTIAWSRLLKYYPDDGLPLTNGSAGADSS</sequence>
<dbReference type="EMBL" id="CM000883">
    <property type="protein sequence ID" value="KQJ92600.1"/>
    <property type="molecule type" value="Genomic_DNA"/>
</dbReference>
<dbReference type="OMA" id="EDTEWRN"/>
<evidence type="ECO:0000259" key="2">
    <source>
        <dbReference type="Pfam" id="PF20241"/>
    </source>
</evidence>
<evidence type="ECO:0000313" key="4">
    <source>
        <dbReference type="EnsemblPlants" id="KQJ92600"/>
    </source>
</evidence>
<name>I1IV43_BRADI</name>
<gene>
    <name evidence="4" type="primary">LOC100845841</name>
    <name evidence="3" type="ORF">BRADI_4g44690v3</name>
</gene>
<dbReference type="EnsemblPlants" id="KQJ92600">
    <property type="protein sequence ID" value="KQJ92600"/>
    <property type="gene ID" value="BRADI_4g44690v3"/>
</dbReference>
<dbReference type="Pfam" id="PF20241">
    <property type="entry name" value="DUF6598"/>
    <property type="match status" value="1"/>
</dbReference>
<feature type="region of interest" description="Disordered" evidence="1">
    <location>
        <begin position="1"/>
        <end position="38"/>
    </location>
</feature>
<evidence type="ECO:0000256" key="1">
    <source>
        <dbReference type="SAM" id="MobiDB-lite"/>
    </source>
</evidence>
<dbReference type="ExpressionAtlas" id="I1IV43">
    <property type="expression patterns" value="baseline"/>
</dbReference>
<dbReference type="HOGENOM" id="CLU_030845_0_0_1"/>
<feature type="domain" description="DUF6598" evidence="2">
    <location>
        <begin position="180"/>
        <end position="440"/>
    </location>
</feature>
<dbReference type="AlphaFoldDB" id="I1IV43"/>
<evidence type="ECO:0000313" key="3">
    <source>
        <dbReference type="EMBL" id="KQJ92600.1"/>
    </source>
</evidence>
<dbReference type="Gramene" id="KQJ92600">
    <property type="protein sequence ID" value="KQJ92600"/>
    <property type="gene ID" value="BRADI_4g44690v3"/>
</dbReference>
<organism evidence="3">
    <name type="scientific">Brachypodium distachyon</name>
    <name type="common">Purple false brome</name>
    <name type="synonym">Trachynia distachya</name>
    <dbReference type="NCBI Taxonomy" id="15368"/>
    <lineage>
        <taxon>Eukaryota</taxon>
        <taxon>Viridiplantae</taxon>
        <taxon>Streptophyta</taxon>
        <taxon>Embryophyta</taxon>
        <taxon>Tracheophyta</taxon>
        <taxon>Spermatophyta</taxon>
        <taxon>Magnoliopsida</taxon>
        <taxon>Liliopsida</taxon>
        <taxon>Poales</taxon>
        <taxon>Poaceae</taxon>
        <taxon>BOP clade</taxon>
        <taxon>Pooideae</taxon>
        <taxon>Stipodae</taxon>
        <taxon>Brachypodieae</taxon>
        <taxon>Brachypodium</taxon>
    </lineage>
</organism>
<keyword evidence="5" id="KW-1185">Reference proteome</keyword>
<dbReference type="PANTHER" id="PTHR33065:SF138">
    <property type="entry name" value="OS09G0442000 PROTEIN"/>
    <property type="match status" value="1"/>
</dbReference>
<dbReference type="GeneID" id="100845841"/>
<dbReference type="KEGG" id="bdi:100845841"/>